<dbReference type="Pfam" id="PF20653">
    <property type="entry name" value="COG6_C"/>
    <property type="match status" value="1"/>
</dbReference>
<feature type="domain" description="Conserved Oligomeric Golgi complex subunit 6 C-terminal" evidence="13">
    <location>
        <begin position="207"/>
        <end position="699"/>
    </location>
</feature>
<comment type="subunit">
    <text evidence="10">Component of the conserved oligomeric Golgi complex.</text>
</comment>
<evidence type="ECO:0000313" key="15">
    <source>
        <dbReference type="Proteomes" id="UP000270230"/>
    </source>
</evidence>
<dbReference type="VEuPathDB" id="FungiDB:BTJ68_12134"/>
<feature type="region of interest" description="Disordered" evidence="11">
    <location>
        <begin position="16"/>
        <end position="36"/>
    </location>
</feature>
<dbReference type="AlphaFoldDB" id="A0A3M7AXE1"/>
<dbReference type="PANTHER" id="PTHR21506:SF0">
    <property type="entry name" value="CONSERVED OLIGOMERIC GOLGI COMPLEX SUBUNIT 6"/>
    <property type="match status" value="1"/>
</dbReference>
<evidence type="ECO:0000256" key="8">
    <source>
        <dbReference type="ARBA" id="ARBA00031348"/>
    </source>
</evidence>
<feature type="domain" description="Conserved oligomeric complex COG6 N-terminal" evidence="12">
    <location>
        <begin position="63"/>
        <end position="176"/>
    </location>
</feature>
<evidence type="ECO:0000256" key="10">
    <source>
        <dbReference type="RuleBase" id="RU365075"/>
    </source>
</evidence>
<evidence type="ECO:0000256" key="11">
    <source>
        <dbReference type="SAM" id="MobiDB-lite"/>
    </source>
</evidence>
<evidence type="ECO:0000259" key="12">
    <source>
        <dbReference type="Pfam" id="PF06419"/>
    </source>
</evidence>
<accession>A0A3M7AXE1</accession>
<comment type="caution">
    <text evidence="14">The sequence shown here is derived from an EMBL/GenBank/DDBJ whole genome shotgun (WGS) entry which is preliminary data.</text>
</comment>
<evidence type="ECO:0000313" key="14">
    <source>
        <dbReference type="EMBL" id="RMY32192.1"/>
    </source>
</evidence>
<evidence type="ECO:0000256" key="6">
    <source>
        <dbReference type="ARBA" id="ARBA00023034"/>
    </source>
</evidence>
<dbReference type="GO" id="GO:0017119">
    <property type="term" value="C:Golgi transport complex"/>
    <property type="evidence" value="ECO:0007669"/>
    <property type="project" value="UniProtKB-UniRule"/>
</dbReference>
<keyword evidence="6 10" id="KW-0333">Golgi apparatus</keyword>
<evidence type="ECO:0000256" key="9">
    <source>
        <dbReference type="ARBA" id="ARBA00043873"/>
    </source>
</evidence>
<keyword evidence="7 10" id="KW-0472">Membrane</keyword>
<name>A0A3M7AXE1_HORWE</name>
<dbReference type="PANTHER" id="PTHR21506">
    <property type="entry name" value="COMPONENT OF OLIGOMERIC GOLGI COMPLEX 6"/>
    <property type="match status" value="1"/>
</dbReference>
<dbReference type="SMART" id="SM01087">
    <property type="entry name" value="COG6"/>
    <property type="match status" value="1"/>
</dbReference>
<dbReference type="InterPro" id="IPR010490">
    <property type="entry name" value="COG6"/>
</dbReference>
<sequence>MATSYFQDGLTSSNGDGLGTLLSPPAPNATSTAPRSNALQNRITNVLSSSYADLDIRDTLSILDERQLKNTAEARRNLRLDVQQELIECNGEIVQDFGKVAEQLKRVGTAIQNLNSSCAAMRKHIGAANRETGPMLDEAKSILNDRQQVETKQQLLDAFKAHFVVSDADLATLTSTAEPVDNAFFRVLTRVKKIHQDSQVLLGTENQRLGLEILEQSSRQLNAAFQKLYRWIQREFKSLDLENPQISTAIRRALRVLAERPSLFQNCLDFFAEARETTMSNNFYAALTGSPVDQDHPVMGKAIELSAHDPLRYVSDMLAWAHAATVSEREALEVLFISEGDEIAKSIQAGIESEPWSRPDEGEDAPVFDGRKALNELVERDLAGVFRQLRQRTDQVIQSHEDATLAYKIANLVAFYGSIFAKLLHGRSILLETLTPISESAMRSFRSIMRDHVASLHGDLAITPDDLHPPEFLIEALNDLKVLMKSYDTSVITTDRTQRTEGFQPILHEALDPFLTGCENIAKRMPSPNNHIFALNCLIATRSVLSLYPFADRSAELQPRMEEHEAELTEAAYTWFLHESGLKELFENVNTTQDLASSYQDPKQLALMAQQLDAFLPTATEDARAFLAQLEERLLARRVIELAAERFCGGFERVEELIVRADRERSQLVNGEAGQDDEEEQVVLREVFPRTSDEIRVLLTPPPFFLSHSSGVWHLGVQAWIAAISSRSVLFTSRCRASVVFFAKWGDTMMHSNIWPHPPGKYTQEQNR</sequence>
<dbReference type="Proteomes" id="UP000270230">
    <property type="component" value="Unassembled WGS sequence"/>
</dbReference>
<dbReference type="InterPro" id="IPR048369">
    <property type="entry name" value="COG6_C"/>
</dbReference>
<keyword evidence="4 10" id="KW-0813">Transport</keyword>
<protein>
    <recommendedName>
        <fullName evidence="3 10">Conserved oligomeric Golgi complex subunit 6</fullName>
        <shortName evidence="10">COG complex subunit 6</shortName>
    </recommendedName>
    <alternativeName>
        <fullName evidence="8 10">Component of oligomeric Golgi complex 6</fullName>
    </alternativeName>
</protein>
<gene>
    <name evidence="14" type="ORF">D0865_14797</name>
</gene>
<evidence type="ECO:0000256" key="3">
    <source>
        <dbReference type="ARBA" id="ARBA00020973"/>
    </source>
</evidence>
<dbReference type="Pfam" id="PF06419">
    <property type="entry name" value="COG6_N"/>
    <property type="match status" value="1"/>
</dbReference>
<keyword evidence="5 10" id="KW-0653">Protein transport</keyword>
<evidence type="ECO:0000259" key="13">
    <source>
        <dbReference type="Pfam" id="PF20653"/>
    </source>
</evidence>
<comment type="subcellular location">
    <subcellularLocation>
        <location evidence="1 10">Golgi apparatus membrane</location>
        <topology evidence="1 10">Peripheral membrane protein</topology>
    </subcellularLocation>
</comment>
<evidence type="ECO:0000256" key="2">
    <source>
        <dbReference type="ARBA" id="ARBA00011023"/>
    </source>
</evidence>
<comment type="similarity">
    <text evidence="2 10">Belongs to the COG6 family.</text>
</comment>
<evidence type="ECO:0000256" key="4">
    <source>
        <dbReference type="ARBA" id="ARBA00022448"/>
    </source>
</evidence>
<comment type="function">
    <text evidence="10">Acts as component of the peripheral membrane COG complex that is involved in intra-Golgi protein trafficking. COG is located at the cis-Golgi, and regulates tethering of retrograde intra-Golgi vesicles and possibly a number of other membrane trafficking events.</text>
</comment>
<reference evidence="14 15" key="1">
    <citation type="journal article" date="2018" name="BMC Genomics">
        <title>Genomic evidence for intraspecific hybridization in a clonal and extremely halotolerant yeast.</title>
        <authorList>
            <person name="Gostincar C."/>
            <person name="Stajich J.E."/>
            <person name="Zupancic J."/>
            <person name="Zalar P."/>
            <person name="Gunde-Cimerman N."/>
        </authorList>
    </citation>
    <scope>NUCLEOTIDE SEQUENCE [LARGE SCALE GENOMIC DNA]</scope>
    <source>
        <strain evidence="14 15">EXF-151</strain>
    </source>
</reference>
<dbReference type="GO" id="GO:0000139">
    <property type="term" value="C:Golgi membrane"/>
    <property type="evidence" value="ECO:0007669"/>
    <property type="project" value="UniProtKB-SubCell"/>
</dbReference>
<evidence type="ECO:0000256" key="5">
    <source>
        <dbReference type="ARBA" id="ARBA00022927"/>
    </source>
</evidence>
<dbReference type="OrthoDB" id="272987at2759"/>
<proteinExistence type="inferred from homology"/>
<comment type="function">
    <text evidence="9">Acts as a component of the peripheral membrane COG complex that is involved in intra-Golgi protein trafficking. COG is located at the cis-Golgi, and regulates tethering of retrograde intra-Golgi vesicles and possibly a number of other membrane trafficking events.</text>
</comment>
<organism evidence="14 15">
    <name type="scientific">Hortaea werneckii</name>
    <name type="common">Black yeast</name>
    <name type="synonym">Cladosporium werneckii</name>
    <dbReference type="NCBI Taxonomy" id="91943"/>
    <lineage>
        <taxon>Eukaryota</taxon>
        <taxon>Fungi</taxon>
        <taxon>Dikarya</taxon>
        <taxon>Ascomycota</taxon>
        <taxon>Pezizomycotina</taxon>
        <taxon>Dothideomycetes</taxon>
        <taxon>Dothideomycetidae</taxon>
        <taxon>Mycosphaerellales</taxon>
        <taxon>Teratosphaeriaceae</taxon>
        <taxon>Hortaea</taxon>
    </lineage>
</organism>
<dbReference type="InterPro" id="IPR048368">
    <property type="entry name" value="COG6_N"/>
</dbReference>
<dbReference type="GO" id="GO:0015031">
    <property type="term" value="P:protein transport"/>
    <property type="evidence" value="ECO:0007669"/>
    <property type="project" value="UniProtKB-KW"/>
</dbReference>
<dbReference type="EMBL" id="QWIN01002222">
    <property type="protein sequence ID" value="RMY32192.1"/>
    <property type="molecule type" value="Genomic_DNA"/>
</dbReference>
<evidence type="ECO:0000256" key="7">
    <source>
        <dbReference type="ARBA" id="ARBA00023136"/>
    </source>
</evidence>
<evidence type="ECO:0000256" key="1">
    <source>
        <dbReference type="ARBA" id="ARBA00004395"/>
    </source>
</evidence>
<dbReference type="GO" id="GO:0006891">
    <property type="term" value="P:intra-Golgi vesicle-mediated transport"/>
    <property type="evidence" value="ECO:0007669"/>
    <property type="project" value="UniProtKB-UniRule"/>
</dbReference>